<keyword evidence="12" id="KW-1185">Reference proteome</keyword>
<evidence type="ECO:0000313" key="12">
    <source>
        <dbReference type="Proteomes" id="UP000188318"/>
    </source>
</evidence>
<dbReference type="EMBL" id="KV907505">
    <property type="protein sequence ID" value="OOF93091.1"/>
    <property type="molecule type" value="Genomic_DNA"/>
</dbReference>
<feature type="binding site" evidence="9">
    <location>
        <position position="175"/>
    </location>
    <ligand>
        <name>ATP</name>
        <dbReference type="ChEBI" id="CHEBI:30616"/>
    </ligand>
</feature>
<evidence type="ECO:0000256" key="5">
    <source>
        <dbReference type="ARBA" id="ARBA00022777"/>
    </source>
</evidence>
<dbReference type="VEuPathDB" id="FungiDB:ASPCADRAFT_8039"/>
<dbReference type="AlphaFoldDB" id="A0A1R3RF32"/>
<comment type="catalytic activity">
    <reaction evidence="8">
        <text>L-seryl-[protein] + ATP = O-phospho-L-seryl-[protein] + ADP + H(+)</text>
        <dbReference type="Rhea" id="RHEA:17989"/>
        <dbReference type="Rhea" id="RHEA-COMP:9863"/>
        <dbReference type="Rhea" id="RHEA-COMP:11604"/>
        <dbReference type="ChEBI" id="CHEBI:15378"/>
        <dbReference type="ChEBI" id="CHEBI:29999"/>
        <dbReference type="ChEBI" id="CHEBI:30616"/>
        <dbReference type="ChEBI" id="CHEBI:83421"/>
        <dbReference type="ChEBI" id="CHEBI:456216"/>
        <dbReference type="EC" id="2.7.11.1"/>
    </reaction>
</comment>
<accession>A0A1R3RF32</accession>
<keyword evidence="3" id="KW-0808">Transferase</keyword>
<organism evidence="11 12">
    <name type="scientific">Aspergillus carbonarius (strain ITEM 5010)</name>
    <dbReference type="NCBI Taxonomy" id="602072"/>
    <lineage>
        <taxon>Eukaryota</taxon>
        <taxon>Fungi</taxon>
        <taxon>Dikarya</taxon>
        <taxon>Ascomycota</taxon>
        <taxon>Pezizomycotina</taxon>
        <taxon>Eurotiomycetes</taxon>
        <taxon>Eurotiomycetidae</taxon>
        <taxon>Eurotiales</taxon>
        <taxon>Aspergillaceae</taxon>
        <taxon>Aspergillus</taxon>
        <taxon>Aspergillus subgen. Circumdati</taxon>
    </lineage>
</organism>
<dbReference type="Pfam" id="PF00069">
    <property type="entry name" value="Pkinase"/>
    <property type="match status" value="1"/>
</dbReference>
<proteinExistence type="predicted"/>
<gene>
    <name evidence="11" type="ORF">ASPCADRAFT_8039</name>
</gene>
<evidence type="ECO:0000256" key="7">
    <source>
        <dbReference type="ARBA" id="ARBA00047899"/>
    </source>
</evidence>
<evidence type="ECO:0000256" key="8">
    <source>
        <dbReference type="ARBA" id="ARBA00048679"/>
    </source>
</evidence>
<evidence type="ECO:0000256" key="9">
    <source>
        <dbReference type="PROSITE-ProRule" id="PRU10141"/>
    </source>
</evidence>
<dbReference type="EC" id="2.7.11.1" evidence="1"/>
<name>A0A1R3RF32_ASPC5</name>
<dbReference type="STRING" id="602072.A0A1R3RF32"/>
<dbReference type="InterPro" id="IPR011009">
    <property type="entry name" value="Kinase-like_dom_sf"/>
</dbReference>
<dbReference type="OrthoDB" id="8596411at2759"/>
<dbReference type="GO" id="GO:0005524">
    <property type="term" value="F:ATP binding"/>
    <property type="evidence" value="ECO:0007669"/>
    <property type="project" value="UniProtKB-UniRule"/>
</dbReference>
<comment type="catalytic activity">
    <reaction evidence="7">
        <text>L-threonyl-[protein] + ATP = O-phospho-L-threonyl-[protein] + ADP + H(+)</text>
        <dbReference type="Rhea" id="RHEA:46608"/>
        <dbReference type="Rhea" id="RHEA-COMP:11060"/>
        <dbReference type="Rhea" id="RHEA-COMP:11605"/>
        <dbReference type="ChEBI" id="CHEBI:15378"/>
        <dbReference type="ChEBI" id="CHEBI:30013"/>
        <dbReference type="ChEBI" id="CHEBI:30616"/>
        <dbReference type="ChEBI" id="CHEBI:61977"/>
        <dbReference type="ChEBI" id="CHEBI:456216"/>
        <dbReference type="EC" id="2.7.11.1"/>
    </reaction>
</comment>
<evidence type="ECO:0000256" key="3">
    <source>
        <dbReference type="ARBA" id="ARBA00022679"/>
    </source>
</evidence>
<dbReference type="PANTHER" id="PTHR24343">
    <property type="entry name" value="SERINE/THREONINE KINASE"/>
    <property type="match status" value="1"/>
</dbReference>
<dbReference type="InterPro" id="IPR000719">
    <property type="entry name" value="Prot_kinase_dom"/>
</dbReference>
<keyword evidence="6 9" id="KW-0067">ATP-binding</keyword>
<dbReference type="PROSITE" id="PS50011">
    <property type="entry name" value="PROTEIN_KINASE_DOM"/>
    <property type="match status" value="1"/>
</dbReference>
<evidence type="ECO:0000256" key="2">
    <source>
        <dbReference type="ARBA" id="ARBA00022527"/>
    </source>
</evidence>
<keyword evidence="2" id="KW-0723">Serine/threonine-protein kinase</keyword>
<dbReference type="SMART" id="SM00220">
    <property type="entry name" value="S_TKc"/>
    <property type="match status" value="1"/>
</dbReference>
<keyword evidence="5" id="KW-0418">Kinase</keyword>
<dbReference type="Gene3D" id="3.30.200.20">
    <property type="entry name" value="Phosphorylase Kinase, domain 1"/>
    <property type="match status" value="1"/>
</dbReference>
<evidence type="ECO:0000256" key="4">
    <source>
        <dbReference type="ARBA" id="ARBA00022741"/>
    </source>
</evidence>
<evidence type="ECO:0000256" key="6">
    <source>
        <dbReference type="ARBA" id="ARBA00022840"/>
    </source>
</evidence>
<dbReference type="PANTHER" id="PTHR24343:SF137">
    <property type="entry name" value="SERINE_THREONINE-PROTEIN KINASE HRK1"/>
    <property type="match status" value="1"/>
</dbReference>
<keyword evidence="4 9" id="KW-0547">Nucleotide-binding</keyword>
<dbReference type="Gene3D" id="1.10.510.10">
    <property type="entry name" value="Transferase(Phosphotransferase) domain 1"/>
    <property type="match status" value="1"/>
</dbReference>
<dbReference type="SUPFAM" id="SSF56112">
    <property type="entry name" value="Protein kinase-like (PK-like)"/>
    <property type="match status" value="1"/>
</dbReference>
<sequence length="517" mass="59911">MAATPWDQPQLDWSSEFINLVWDLMNRQLMTGEGHIDHYHGIYEWTSSLATVIHDLLDPRSSLATANPLLHEVLARRYSASMEPRPDQEVSKCSHLCDGAYRTDSYEYQYQIHTLPETVLGHGGNLSAATRYHAGMCSILKRDFVIRGIVGVGTFGVVFLAHKRDDDSKKLYAIKVEPLSTINTSLHPAPVGFAPPLPPTLAPLYNPQDQRMRYIPVEAFVLLLVDGCDKFPKLDSVYSHQFFSAMVMEAHVDEEVQNRPYNPNASIYDWLKEGEKFPTFNGAKLLHRKRTRLNEIQACKVASHLFEATAYLRDMRLCNTDLSHNNYLVDEQLNTRMIDLGQLHFGLRDEDFFRQATTYIPFYEKFMTPELAIEFTKAHWIRESARTSWSIHVDLPHDIRRLTCWQLAAIIYELLHGFAPWEEKEWNERIEGIVNYRDGAHQAPRLRKVRERRGRIINEDLPIDEYLSQDCVDALQMMFVKDPEKRPTLEEMASFTWFGQWSYHSAEEFQRPAISDS</sequence>
<protein>
    <recommendedName>
        <fullName evidence="1">non-specific serine/threonine protein kinase</fullName>
        <ecNumber evidence="1">2.7.11.1</ecNumber>
    </recommendedName>
</protein>
<dbReference type="OMA" id="HGFAPWE"/>
<dbReference type="GO" id="GO:0005829">
    <property type="term" value="C:cytosol"/>
    <property type="evidence" value="ECO:0007669"/>
    <property type="project" value="TreeGrafter"/>
</dbReference>
<evidence type="ECO:0000313" key="11">
    <source>
        <dbReference type="EMBL" id="OOF93091.1"/>
    </source>
</evidence>
<evidence type="ECO:0000259" key="10">
    <source>
        <dbReference type="PROSITE" id="PS50011"/>
    </source>
</evidence>
<dbReference type="GO" id="GO:0004674">
    <property type="term" value="F:protein serine/threonine kinase activity"/>
    <property type="evidence" value="ECO:0007669"/>
    <property type="project" value="UniProtKB-KW"/>
</dbReference>
<evidence type="ECO:0000256" key="1">
    <source>
        <dbReference type="ARBA" id="ARBA00012513"/>
    </source>
</evidence>
<feature type="domain" description="Protein kinase" evidence="10">
    <location>
        <begin position="144"/>
        <end position="498"/>
    </location>
</feature>
<dbReference type="PROSITE" id="PS00107">
    <property type="entry name" value="PROTEIN_KINASE_ATP"/>
    <property type="match status" value="1"/>
</dbReference>
<reference evidence="12" key="1">
    <citation type="journal article" date="2017" name="Genome Biol.">
        <title>Comparative genomics reveals high biological diversity and specific adaptations in the industrially and medically important fungal genus Aspergillus.</title>
        <authorList>
            <person name="de Vries R.P."/>
            <person name="Riley R."/>
            <person name="Wiebenga A."/>
            <person name="Aguilar-Osorio G."/>
            <person name="Amillis S."/>
            <person name="Uchima C.A."/>
            <person name="Anderluh G."/>
            <person name="Asadollahi M."/>
            <person name="Askin M."/>
            <person name="Barry K."/>
            <person name="Battaglia E."/>
            <person name="Bayram O."/>
            <person name="Benocci T."/>
            <person name="Braus-Stromeyer S.A."/>
            <person name="Caldana C."/>
            <person name="Canovas D."/>
            <person name="Cerqueira G.C."/>
            <person name="Chen F."/>
            <person name="Chen W."/>
            <person name="Choi C."/>
            <person name="Clum A."/>
            <person name="Dos Santos R.A."/>
            <person name="Damasio A.R."/>
            <person name="Diallinas G."/>
            <person name="Emri T."/>
            <person name="Fekete E."/>
            <person name="Flipphi M."/>
            <person name="Freyberg S."/>
            <person name="Gallo A."/>
            <person name="Gournas C."/>
            <person name="Habgood R."/>
            <person name="Hainaut M."/>
            <person name="Harispe M.L."/>
            <person name="Henrissat B."/>
            <person name="Hilden K.S."/>
            <person name="Hope R."/>
            <person name="Hossain A."/>
            <person name="Karabika E."/>
            <person name="Karaffa L."/>
            <person name="Karanyi Z."/>
            <person name="Krasevec N."/>
            <person name="Kuo A."/>
            <person name="Kusch H."/>
            <person name="LaButti K."/>
            <person name="Lagendijk E.L."/>
            <person name="Lapidus A."/>
            <person name="Levasseur A."/>
            <person name="Lindquist E."/>
            <person name="Lipzen A."/>
            <person name="Logrieco A.F."/>
            <person name="MacCabe A."/>
            <person name="Maekelae M.R."/>
            <person name="Malavazi I."/>
            <person name="Melin P."/>
            <person name="Meyer V."/>
            <person name="Mielnichuk N."/>
            <person name="Miskei M."/>
            <person name="Molnar A.P."/>
            <person name="Mule G."/>
            <person name="Ngan C.Y."/>
            <person name="Orejas M."/>
            <person name="Orosz E."/>
            <person name="Ouedraogo J.P."/>
            <person name="Overkamp K.M."/>
            <person name="Park H.-S."/>
            <person name="Perrone G."/>
            <person name="Piumi F."/>
            <person name="Punt P.J."/>
            <person name="Ram A.F."/>
            <person name="Ramon A."/>
            <person name="Rauscher S."/>
            <person name="Record E."/>
            <person name="Riano-Pachon D.M."/>
            <person name="Robert V."/>
            <person name="Roehrig J."/>
            <person name="Ruller R."/>
            <person name="Salamov A."/>
            <person name="Salih N.S."/>
            <person name="Samson R.A."/>
            <person name="Sandor E."/>
            <person name="Sanguinetti M."/>
            <person name="Schuetze T."/>
            <person name="Sepcic K."/>
            <person name="Shelest E."/>
            <person name="Sherlock G."/>
            <person name="Sophianopoulou V."/>
            <person name="Squina F.M."/>
            <person name="Sun H."/>
            <person name="Susca A."/>
            <person name="Todd R.B."/>
            <person name="Tsang A."/>
            <person name="Unkles S.E."/>
            <person name="van de Wiele N."/>
            <person name="van Rossen-Uffink D."/>
            <person name="Oliveira J.V."/>
            <person name="Vesth T.C."/>
            <person name="Visser J."/>
            <person name="Yu J.-H."/>
            <person name="Zhou M."/>
            <person name="Andersen M.R."/>
            <person name="Archer D.B."/>
            <person name="Baker S.E."/>
            <person name="Benoit I."/>
            <person name="Brakhage A.A."/>
            <person name="Braus G.H."/>
            <person name="Fischer R."/>
            <person name="Frisvad J.C."/>
            <person name="Goldman G.H."/>
            <person name="Houbraken J."/>
            <person name="Oakley B."/>
            <person name="Pocsi I."/>
            <person name="Scazzocchio C."/>
            <person name="Seiboth B."/>
            <person name="vanKuyk P.A."/>
            <person name="Wortman J."/>
            <person name="Dyer P.S."/>
            <person name="Grigoriev I.V."/>
        </authorList>
    </citation>
    <scope>NUCLEOTIDE SEQUENCE [LARGE SCALE GENOMIC DNA]</scope>
    <source>
        <strain evidence="12">ITEM 5010</strain>
    </source>
</reference>
<dbReference type="Proteomes" id="UP000188318">
    <property type="component" value="Unassembled WGS sequence"/>
</dbReference>
<dbReference type="InterPro" id="IPR017441">
    <property type="entry name" value="Protein_kinase_ATP_BS"/>
</dbReference>